<protein>
    <submittedName>
        <fullName evidence="2">Uncharacterized protein</fullName>
    </submittedName>
</protein>
<proteinExistence type="predicted"/>
<reference evidence="2" key="1">
    <citation type="submission" date="2021-05" db="EMBL/GenBank/DDBJ databases">
        <authorList>
            <person name="Alioto T."/>
            <person name="Alioto T."/>
            <person name="Gomez Garrido J."/>
        </authorList>
    </citation>
    <scope>NUCLEOTIDE SEQUENCE</scope>
</reference>
<dbReference type="EMBL" id="HBUF01172736">
    <property type="protein sequence ID" value="CAG6653256.1"/>
    <property type="molecule type" value="Transcribed_RNA"/>
</dbReference>
<feature type="region of interest" description="Disordered" evidence="1">
    <location>
        <begin position="16"/>
        <end position="48"/>
    </location>
</feature>
<organism evidence="2">
    <name type="scientific">Cacopsylla melanoneura</name>
    <dbReference type="NCBI Taxonomy" id="428564"/>
    <lineage>
        <taxon>Eukaryota</taxon>
        <taxon>Metazoa</taxon>
        <taxon>Ecdysozoa</taxon>
        <taxon>Arthropoda</taxon>
        <taxon>Hexapoda</taxon>
        <taxon>Insecta</taxon>
        <taxon>Pterygota</taxon>
        <taxon>Neoptera</taxon>
        <taxon>Paraneoptera</taxon>
        <taxon>Hemiptera</taxon>
        <taxon>Sternorrhyncha</taxon>
        <taxon>Psylloidea</taxon>
        <taxon>Psyllidae</taxon>
        <taxon>Psyllinae</taxon>
        <taxon>Cacopsylla</taxon>
    </lineage>
</organism>
<dbReference type="AlphaFoldDB" id="A0A8D8RM30"/>
<feature type="compositionally biased region" description="Acidic residues" evidence="1">
    <location>
        <begin position="18"/>
        <end position="32"/>
    </location>
</feature>
<evidence type="ECO:0000256" key="1">
    <source>
        <dbReference type="SAM" id="MobiDB-lite"/>
    </source>
</evidence>
<sequence length="108" mass="12213">MDPANDEVLDVLIQELGDSSDESSSESGDEDNSCCSSSSDDEDLIDMQPTKHPKIEGYVANVVSQYNETDFRSHFRMSRRSVEVSKNFRILWYPTLSSTEWGAGVFFF</sequence>
<name>A0A8D8RM30_9HEMI</name>
<evidence type="ECO:0000313" key="2">
    <source>
        <dbReference type="EMBL" id="CAG6653256.1"/>
    </source>
</evidence>
<accession>A0A8D8RM30</accession>